<evidence type="ECO:0000313" key="3">
    <source>
        <dbReference type="Proteomes" id="UP000075391"/>
    </source>
</evidence>
<evidence type="ECO:0000256" key="1">
    <source>
        <dbReference type="SAM" id="SignalP"/>
    </source>
</evidence>
<dbReference type="Proteomes" id="UP000075391">
    <property type="component" value="Unassembled WGS sequence"/>
</dbReference>
<dbReference type="RefSeq" id="WP_063244914.1">
    <property type="nucleotide sequence ID" value="NZ_LUKF01000019.1"/>
</dbReference>
<dbReference type="AlphaFoldDB" id="A0A150WCI3"/>
<gene>
    <name evidence="2" type="ORF">AZI85_11610</name>
</gene>
<dbReference type="OrthoDB" id="9823110at2"/>
<feature type="chain" id="PRO_5007572588" evidence="1">
    <location>
        <begin position="19"/>
        <end position="153"/>
    </location>
</feature>
<evidence type="ECO:0000313" key="2">
    <source>
        <dbReference type="EMBL" id="KYG60641.1"/>
    </source>
</evidence>
<feature type="signal peptide" evidence="1">
    <location>
        <begin position="1"/>
        <end position="18"/>
    </location>
</feature>
<comment type="caution">
    <text evidence="2">The sequence shown here is derived from an EMBL/GenBank/DDBJ whole genome shotgun (WGS) entry which is preliminary data.</text>
</comment>
<accession>A0A150WCI3</accession>
<keyword evidence="1" id="KW-0732">Signal</keyword>
<organism evidence="2 3">
    <name type="scientific">Bdellovibrio bacteriovorus</name>
    <dbReference type="NCBI Taxonomy" id="959"/>
    <lineage>
        <taxon>Bacteria</taxon>
        <taxon>Pseudomonadati</taxon>
        <taxon>Bdellovibrionota</taxon>
        <taxon>Bdellovibrionia</taxon>
        <taxon>Bdellovibrionales</taxon>
        <taxon>Pseudobdellovibrionaceae</taxon>
        <taxon>Bdellovibrio</taxon>
    </lineage>
</organism>
<name>A0A150WCI3_BDEBC</name>
<proteinExistence type="predicted"/>
<sequence>MKSVLFVAALLLSHSAFAIDSADKVIKSVECSAEKTPDLVQYTGNDTVATVYLKAERATPDEPLRINYSEEFWATTGNGPQHRVITVRDVACTTLWYRSRASSFVGRAHYELTCYEGGSLVRLDLDSKAKNGVYLGVAGLTGRFALACSYTKF</sequence>
<protein>
    <submittedName>
        <fullName evidence="2">Uncharacterized protein</fullName>
    </submittedName>
</protein>
<dbReference type="EMBL" id="LUKF01000019">
    <property type="protein sequence ID" value="KYG60641.1"/>
    <property type="molecule type" value="Genomic_DNA"/>
</dbReference>
<reference evidence="2 3" key="1">
    <citation type="submission" date="2016-03" db="EMBL/GenBank/DDBJ databases">
        <authorList>
            <person name="Ploux O."/>
        </authorList>
    </citation>
    <scope>NUCLEOTIDE SEQUENCE [LARGE SCALE GENOMIC DNA]</scope>
    <source>
        <strain evidence="2 3">BER2</strain>
    </source>
</reference>